<protein>
    <submittedName>
        <fullName evidence="1">Uncharacterized protein</fullName>
    </submittedName>
</protein>
<gene>
    <name evidence="1" type="ORF">O0Q50_21055</name>
</gene>
<name>A0AAX6NCQ1_PRIAR</name>
<evidence type="ECO:0000313" key="1">
    <source>
        <dbReference type="EMBL" id="MDU9693668.1"/>
    </source>
</evidence>
<dbReference type="RefSeq" id="WP_316910889.1">
    <property type="nucleotide sequence ID" value="NZ_JAPTGD010000002.1"/>
</dbReference>
<organism evidence="1 2">
    <name type="scientific">Priestia aryabhattai</name>
    <name type="common">Bacillus aryabhattai</name>
    <dbReference type="NCBI Taxonomy" id="412384"/>
    <lineage>
        <taxon>Bacteria</taxon>
        <taxon>Bacillati</taxon>
        <taxon>Bacillota</taxon>
        <taxon>Bacilli</taxon>
        <taxon>Bacillales</taxon>
        <taxon>Bacillaceae</taxon>
        <taxon>Priestia</taxon>
    </lineage>
</organism>
<sequence length="297" mass="34400">MQKFMKFHHNNMDIASKSLELQSIGTEPFEFLGIHSAVVKQVLSNEFPAIETKDDKADIVFLLEDDTILHVEFQSTSKKWDILRFCKYHLELYNRHKDIIANKNGVGQIRTIVIYMPNISREKVTDVLNSNQLQFKFEAVFLNEHPGDEHFNTLSRKILENPDVKLSNEELIYLVYNPLMLKENTDTVAARTKKVVEIASKLTDEMIKFKIIGTVTALAKKFLDAETISGIWEVFEMNGVFQKEMNEMFNEKEKDKEIEKIKKALIAGDLAEAKVLFKYSEHVTSEEFEEIKRSLNS</sequence>
<dbReference type="AlphaFoldDB" id="A0AAX6NCQ1"/>
<proteinExistence type="predicted"/>
<reference evidence="1" key="2">
    <citation type="submission" date="2022-12" db="EMBL/GenBank/DDBJ databases">
        <authorList>
            <person name="Dechsakulwatana C."/>
            <person name="Rungsihiranrut A."/>
            <person name="Muangchinda C."/>
            <person name="Ningthoujam R."/>
            <person name="Klankeo P."/>
            <person name="Pinyakong O."/>
        </authorList>
    </citation>
    <scope>NUCLEOTIDE SEQUENCE</scope>
    <source>
        <strain evidence="1">TL01-2</strain>
    </source>
</reference>
<reference evidence="1" key="1">
    <citation type="journal article" date="2022" name="J Environ Chem Eng">
        <title>Biodegradation of petroleum oil using a constructed nonpathogenic and heavy metal-tolerant bacterial consortium isolated from marine sponges.</title>
        <authorList>
            <person name="Dechsakulwatana C."/>
            <person name="Rungsihiranrut A."/>
            <person name="Muangchinda C."/>
            <person name="Ningthoujam R."/>
            <person name="Klankeo P."/>
            <person name="Pinyakong O."/>
        </authorList>
    </citation>
    <scope>NUCLEOTIDE SEQUENCE</scope>
    <source>
        <strain evidence="1">TL01-2</strain>
    </source>
</reference>
<dbReference type="EMBL" id="JAPTGD010000002">
    <property type="protein sequence ID" value="MDU9693668.1"/>
    <property type="molecule type" value="Genomic_DNA"/>
</dbReference>
<evidence type="ECO:0000313" key="2">
    <source>
        <dbReference type="Proteomes" id="UP001269400"/>
    </source>
</evidence>
<comment type="caution">
    <text evidence="1">The sequence shown here is derived from an EMBL/GenBank/DDBJ whole genome shotgun (WGS) entry which is preliminary data.</text>
</comment>
<dbReference type="Proteomes" id="UP001269400">
    <property type="component" value="Unassembled WGS sequence"/>
</dbReference>
<accession>A0AAX6NCQ1</accession>